<evidence type="ECO:0000256" key="1">
    <source>
        <dbReference type="SAM" id="Phobius"/>
    </source>
</evidence>
<dbReference type="EMBL" id="CP043026">
    <property type="protein sequence ID" value="QEH61267.1"/>
    <property type="molecule type" value="Genomic_DNA"/>
</dbReference>
<reference evidence="2 3" key="1">
    <citation type="submission" date="2019-08" db="EMBL/GenBank/DDBJ databases">
        <title>Complete genome sequence of Spiroplasma chinense CCH (DSM 19755).</title>
        <authorList>
            <person name="Shen H.-Y."/>
            <person name="Lin Y.-C."/>
            <person name="Chou L."/>
            <person name="Kuo C.-H."/>
        </authorList>
    </citation>
    <scope>NUCLEOTIDE SEQUENCE [LARGE SCALE GENOMIC DNA]</scope>
    <source>
        <strain evidence="2 3">CCH</strain>
    </source>
</reference>
<accession>A0A5B9Y4T2</accession>
<organism evidence="2 3">
    <name type="scientific">Spiroplasma chinense</name>
    <dbReference type="NCBI Taxonomy" id="216932"/>
    <lineage>
        <taxon>Bacteria</taxon>
        <taxon>Bacillati</taxon>
        <taxon>Mycoplasmatota</taxon>
        <taxon>Mollicutes</taxon>
        <taxon>Entomoplasmatales</taxon>
        <taxon>Spiroplasmataceae</taxon>
        <taxon>Spiroplasma</taxon>
    </lineage>
</organism>
<dbReference type="Proteomes" id="UP000323144">
    <property type="component" value="Chromosome"/>
</dbReference>
<keyword evidence="1" id="KW-0812">Transmembrane</keyword>
<keyword evidence="3" id="KW-1185">Reference proteome</keyword>
<keyword evidence="1" id="KW-1133">Transmembrane helix</keyword>
<feature type="transmembrane region" description="Helical" evidence="1">
    <location>
        <begin position="190"/>
        <end position="210"/>
    </location>
</feature>
<proteinExistence type="predicted"/>
<gene>
    <name evidence="2" type="ORF">SCHIN_v1c00690</name>
</gene>
<feature type="transmembrane region" description="Helical" evidence="1">
    <location>
        <begin position="217"/>
        <end position="241"/>
    </location>
</feature>
<feature type="transmembrane region" description="Helical" evidence="1">
    <location>
        <begin position="253"/>
        <end position="272"/>
    </location>
</feature>
<keyword evidence="1" id="KW-0472">Membrane</keyword>
<dbReference type="KEGG" id="schi:SCHIN_v1c00690"/>
<sequence length="307" mass="33713">MRKLLIILSAISLTTTLPSNLLVSAKKVDIIGKNIESEKIELEDVRTSINNTFQQLLSEEKSPKISKSATVGAETEKSSFSLSEEESEIVLSKANELLEKLTNSNYELEDYMDFVLEESSEFNEEFKKMQLINNDFILPSEISSVAKNEDEKSNRALDLGGTLGNENQMIDKNKNLVSSLKNVRRAINTGGAAAAILAAALYASAPWLFYSTLKAAIACTTAALISSVAAASITVMLAIYYKDSNDHEKFGNVFNAAIIVGFKLARAALWAFEVYVLGVIPTKWAAPFLAAVVVTVTTTWDWTRNNY</sequence>
<dbReference type="RefSeq" id="WP_166507662.1">
    <property type="nucleotide sequence ID" value="NZ_CP043026.1"/>
</dbReference>
<feature type="transmembrane region" description="Helical" evidence="1">
    <location>
        <begin position="284"/>
        <end position="302"/>
    </location>
</feature>
<name>A0A5B9Y4T2_9MOLU</name>
<evidence type="ECO:0000313" key="3">
    <source>
        <dbReference type="Proteomes" id="UP000323144"/>
    </source>
</evidence>
<evidence type="ECO:0000313" key="2">
    <source>
        <dbReference type="EMBL" id="QEH61267.1"/>
    </source>
</evidence>
<evidence type="ECO:0008006" key="4">
    <source>
        <dbReference type="Google" id="ProtNLM"/>
    </source>
</evidence>
<dbReference type="AlphaFoldDB" id="A0A5B9Y4T2"/>
<protein>
    <recommendedName>
        <fullName evidence="4">Transmembrane protein</fullName>
    </recommendedName>
</protein>